<reference evidence="3 4" key="1">
    <citation type="submission" date="2022-05" db="EMBL/GenBank/DDBJ databases">
        <title>A multi-omics perspective on studying reproductive biology in Daphnia sinensis.</title>
        <authorList>
            <person name="Jia J."/>
        </authorList>
    </citation>
    <scope>NUCLEOTIDE SEQUENCE [LARGE SCALE GENOMIC DNA]</scope>
    <source>
        <strain evidence="3 4">WSL</strain>
    </source>
</reference>
<feature type="compositionally biased region" description="Polar residues" evidence="1">
    <location>
        <begin position="668"/>
        <end position="677"/>
    </location>
</feature>
<feature type="domain" description="CCHC-type" evidence="2">
    <location>
        <begin position="259"/>
        <end position="275"/>
    </location>
</feature>
<dbReference type="InterPro" id="IPR001878">
    <property type="entry name" value="Znf_CCHC"/>
</dbReference>
<dbReference type="InterPro" id="IPR021109">
    <property type="entry name" value="Peptidase_aspartic_dom_sf"/>
</dbReference>
<evidence type="ECO:0000313" key="3">
    <source>
        <dbReference type="EMBL" id="KAI9565150.1"/>
    </source>
</evidence>
<evidence type="ECO:0000313" key="4">
    <source>
        <dbReference type="Proteomes" id="UP000820818"/>
    </source>
</evidence>
<evidence type="ECO:0000256" key="1">
    <source>
        <dbReference type="SAM" id="MobiDB-lite"/>
    </source>
</evidence>
<gene>
    <name evidence="3" type="ORF">GHT06_008925</name>
</gene>
<feature type="region of interest" description="Disordered" evidence="1">
    <location>
        <begin position="641"/>
        <end position="719"/>
    </location>
</feature>
<accession>A0AAD5LLZ5</accession>
<protein>
    <recommendedName>
        <fullName evidence="2">CCHC-type domain-containing protein</fullName>
    </recommendedName>
</protein>
<name>A0AAD5LLZ5_9CRUS</name>
<proteinExistence type="predicted"/>
<organism evidence="3 4">
    <name type="scientific">Daphnia sinensis</name>
    <dbReference type="NCBI Taxonomy" id="1820382"/>
    <lineage>
        <taxon>Eukaryota</taxon>
        <taxon>Metazoa</taxon>
        <taxon>Ecdysozoa</taxon>
        <taxon>Arthropoda</taxon>
        <taxon>Crustacea</taxon>
        <taxon>Branchiopoda</taxon>
        <taxon>Diplostraca</taxon>
        <taxon>Cladocera</taxon>
        <taxon>Anomopoda</taxon>
        <taxon>Daphniidae</taxon>
        <taxon>Daphnia</taxon>
        <taxon>Daphnia similis group</taxon>
    </lineage>
</organism>
<dbReference type="GO" id="GO:0008270">
    <property type="term" value="F:zinc ion binding"/>
    <property type="evidence" value="ECO:0007669"/>
    <property type="project" value="InterPro"/>
</dbReference>
<dbReference type="PANTHER" id="PTHR33198:SF20">
    <property type="entry name" value="RETROTRANSPOSON GAG DOMAIN-CONTAINING PROTEIN"/>
    <property type="match status" value="1"/>
</dbReference>
<sequence>MQAAALPSYEAFSISLDKTTLSARWVEWIEGFTDLLNILGYTDDGKKVSALNYYGGGELKKLVKTLKVNPQPAVAADPAQNRAAVAAESLFDATVRTISAHFCPNDHQIYNTYVFRQAKQATDESLDGFHMRLTTLALGCGFTDVDREILIQIITGCSDRKIREIGLSKSGLSLSDLLHRGRTLELTKVQATNIEDRSTEAVMDGPNESKVYKVGQRGPGTSKRGDQFGRKNASPRNVCQYCAKADHEKLSDCPARGKECSYCGKPNHFAAACYTKQKEKKGHSRRNKSSGSNGGLKKDVRQVTFSATETDSGSDSSVNRLVFKTAGGKDLFPSVSLILCSRKINFIVDTAAGLTIVNYRMYKQLGSPALTTVNRRVFGYDSVCPITLLGKFKCEVRVAKSSRSCSVVIHVVRSTTEPCILGYEAATKLGCFKMAAFVENSTVFKIGSPSLSIGKYKDVQLLPELKRRDALYKSKLKAYADSRRNVCVSGLKTGDKVLLKRSTKLLNKAESRYELEPYRVVRVKGSCITAVNSKSTVCRNSSYFKKMSSNVPHLRSSQLSTTKPTRQQTERSRILTGSSVAHVSPQGPTLLAQGPNPADSPLTLGRAGPVSPQQSSRPPSCMQNAHLQSEMATEAIVPNDSDRVEGSSELEEPGSPLVAAQQPGMVAETTTPDSPSSGVAFHGFEMSERAQTAGTERNPVVTRSGRTSRRPGYLTQDFL</sequence>
<feature type="compositionally biased region" description="Low complexity" evidence="1">
    <location>
        <begin position="609"/>
        <end position="620"/>
    </location>
</feature>
<comment type="caution">
    <text evidence="3">The sequence shown here is derived from an EMBL/GenBank/DDBJ whole genome shotgun (WGS) entry which is preliminary data.</text>
</comment>
<feature type="compositionally biased region" description="Polar residues" evidence="1">
    <location>
        <begin position="549"/>
        <end position="567"/>
    </location>
</feature>
<dbReference type="SUPFAM" id="SSF50630">
    <property type="entry name" value="Acid proteases"/>
    <property type="match status" value="1"/>
</dbReference>
<feature type="region of interest" description="Disordered" evidence="1">
    <location>
        <begin position="549"/>
        <end position="624"/>
    </location>
</feature>
<feature type="domain" description="CCHC-type" evidence="2">
    <location>
        <begin position="238"/>
        <end position="255"/>
    </location>
</feature>
<feature type="region of interest" description="Disordered" evidence="1">
    <location>
        <begin position="210"/>
        <end position="233"/>
    </location>
</feature>
<dbReference type="SMART" id="SM00343">
    <property type="entry name" value="ZnF_C2HC"/>
    <property type="match status" value="2"/>
</dbReference>
<evidence type="ECO:0000259" key="2">
    <source>
        <dbReference type="SMART" id="SM00343"/>
    </source>
</evidence>
<dbReference type="EMBL" id="WJBH02000001">
    <property type="protein sequence ID" value="KAI9565150.1"/>
    <property type="molecule type" value="Genomic_DNA"/>
</dbReference>
<dbReference type="PANTHER" id="PTHR33198">
    <property type="entry name" value="ANK_REP_REGION DOMAIN-CONTAINING PROTEIN-RELATED"/>
    <property type="match status" value="1"/>
</dbReference>
<dbReference type="AlphaFoldDB" id="A0AAD5LLZ5"/>
<dbReference type="GO" id="GO:0003676">
    <property type="term" value="F:nucleic acid binding"/>
    <property type="evidence" value="ECO:0007669"/>
    <property type="project" value="InterPro"/>
</dbReference>
<dbReference type="Proteomes" id="UP000820818">
    <property type="component" value="Linkage Group LG1"/>
</dbReference>
<keyword evidence="4" id="KW-1185">Reference proteome</keyword>